<evidence type="ECO:0000313" key="1">
    <source>
        <dbReference type="EMBL" id="CAK5054322.1"/>
    </source>
</evidence>
<reference evidence="1" key="1">
    <citation type="submission" date="2023-11" db="EMBL/GenBank/DDBJ databases">
        <authorList>
            <person name="Poullet M."/>
        </authorList>
    </citation>
    <scope>NUCLEOTIDE SEQUENCE</scope>
    <source>
        <strain evidence="1">E1834</strain>
    </source>
</reference>
<protein>
    <submittedName>
        <fullName evidence="1">Uncharacterized protein</fullName>
    </submittedName>
</protein>
<evidence type="ECO:0000313" key="2">
    <source>
        <dbReference type="Proteomes" id="UP001497535"/>
    </source>
</evidence>
<accession>A0ACB0YN87</accession>
<organism evidence="1 2">
    <name type="scientific">Meloidogyne enterolobii</name>
    <name type="common">Root-knot nematode worm</name>
    <name type="synonym">Meloidogyne mayaguensis</name>
    <dbReference type="NCBI Taxonomy" id="390850"/>
    <lineage>
        <taxon>Eukaryota</taxon>
        <taxon>Metazoa</taxon>
        <taxon>Ecdysozoa</taxon>
        <taxon>Nematoda</taxon>
        <taxon>Chromadorea</taxon>
        <taxon>Rhabditida</taxon>
        <taxon>Tylenchina</taxon>
        <taxon>Tylenchomorpha</taxon>
        <taxon>Tylenchoidea</taxon>
        <taxon>Meloidogynidae</taxon>
        <taxon>Meloidogyninae</taxon>
        <taxon>Meloidogyne</taxon>
    </lineage>
</organism>
<sequence>MLTCHFLLSLRNSLRFFSFFCFYFYLLSTLRFFVHSSCCATILSSPLLLPFI</sequence>
<dbReference type="EMBL" id="CAVMJV010000015">
    <property type="protein sequence ID" value="CAK5054322.1"/>
    <property type="molecule type" value="Genomic_DNA"/>
</dbReference>
<gene>
    <name evidence="1" type="ORF">MENTE1834_LOCUS14376</name>
</gene>
<proteinExistence type="predicted"/>
<name>A0ACB0YN87_MELEN</name>
<keyword evidence="2" id="KW-1185">Reference proteome</keyword>
<comment type="caution">
    <text evidence="1">The sequence shown here is derived from an EMBL/GenBank/DDBJ whole genome shotgun (WGS) entry which is preliminary data.</text>
</comment>
<dbReference type="Proteomes" id="UP001497535">
    <property type="component" value="Unassembled WGS sequence"/>
</dbReference>